<dbReference type="RefSeq" id="WP_053378148.1">
    <property type="nucleotide sequence ID" value="NZ_CP011801.1"/>
</dbReference>
<dbReference type="KEGG" id="nmv:NITMOv2_0261"/>
<evidence type="ECO:0000313" key="2">
    <source>
        <dbReference type="Proteomes" id="UP000069205"/>
    </source>
</evidence>
<evidence type="ECO:0000313" key="1">
    <source>
        <dbReference type="EMBL" id="ALA56700.1"/>
    </source>
</evidence>
<dbReference type="PATRIC" id="fig|42253.5.peg.253"/>
<sequence length="425" mass="47285">MTSSPDPLTEFRQLVSRRAKQSAAQWEGSRRLIQDDLVPSTLERLRVCSQEHALPGPVQDRLRLALGQQAHRIHDLDGDALKQLTGLPATKAVRALCVYFELVEHPAARWPVPTMSSDIVERISEQSPNPFDLLLGSEVASVLDLGAGDLSFAAELTDRYLPHLQQNNRPLILHCIDRLHPYSKLGGPLHPEAERLRSLRERLGPSFGFFGDQDMFALDSLDEQGKLAPRYAIAACWAPATPTFAYEPSRLSAATIAEHLRRTKGTFRHTKVEGEAALEVKHGDRTLLFPPWKFEIVGPLALLNLLARRGSLCVLGAVDAQVFWETLAQLLDDDRYRPSETPFTPDNIPEVFGEVYRRLDRMPIGSSLNLADVSSMRKAVGVPSFRHVQVRRGPTFPDAPASSTARKFASMIEETTPWCLALVPS</sequence>
<dbReference type="STRING" id="42253.NITMOv2_0261"/>
<gene>
    <name evidence="1" type="ORF">NITMOv2_0261</name>
</gene>
<reference evidence="1 2" key="1">
    <citation type="journal article" date="2015" name="Proc. Natl. Acad. Sci. U.S.A.">
        <title>Expanded metabolic versatility of ubiquitous nitrite-oxidizing bacteria from the genus Nitrospira.</title>
        <authorList>
            <person name="Koch H."/>
            <person name="Lucker S."/>
            <person name="Albertsen M."/>
            <person name="Kitzinger K."/>
            <person name="Herbold C."/>
            <person name="Spieck E."/>
            <person name="Nielsen P.H."/>
            <person name="Wagner M."/>
            <person name="Daims H."/>
        </authorList>
    </citation>
    <scope>NUCLEOTIDE SEQUENCE [LARGE SCALE GENOMIC DNA]</scope>
    <source>
        <strain evidence="1 2">NSP M-1</strain>
    </source>
</reference>
<name>A0A0K2G6Z1_NITMO</name>
<dbReference type="Proteomes" id="UP000069205">
    <property type="component" value="Chromosome"/>
</dbReference>
<accession>A0A0K2G6Z1</accession>
<organism evidence="1 2">
    <name type="scientific">Nitrospira moscoviensis</name>
    <dbReference type="NCBI Taxonomy" id="42253"/>
    <lineage>
        <taxon>Bacteria</taxon>
        <taxon>Pseudomonadati</taxon>
        <taxon>Nitrospirota</taxon>
        <taxon>Nitrospiria</taxon>
        <taxon>Nitrospirales</taxon>
        <taxon>Nitrospiraceae</taxon>
        <taxon>Nitrospira</taxon>
    </lineage>
</organism>
<proteinExistence type="predicted"/>
<dbReference type="EMBL" id="CP011801">
    <property type="protein sequence ID" value="ALA56700.1"/>
    <property type="molecule type" value="Genomic_DNA"/>
</dbReference>
<dbReference type="OrthoDB" id="9763544at2"/>
<dbReference type="AlphaFoldDB" id="A0A0K2G6Z1"/>
<keyword evidence="2" id="KW-1185">Reference proteome</keyword>
<protein>
    <submittedName>
        <fullName evidence="1">Uncharacterized protein</fullName>
    </submittedName>
</protein>